<name>A0ABP4TPS2_9MICO</name>
<evidence type="ECO:0000313" key="2">
    <source>
        <dbReference type="Proteomes" id="UP001501690"/>
    </source>
</evidence>
<dbReference type="EMBL" id="BAAAPL010000001">
    <property type="protein sequence ID" value="GAA1691247.1"/>
    <property type="molecule type" value="Genomic_DNA"/>
</dbReference>
<gene>
    <name evidence="1" type="ORF">GCM10009808_05320</name>
</gene>
<accession>A0ABP4TPS2</accession>
<dbReference type="RefSeq" id="WP_344068877.1">
    <property type="nucleotide sequence ID" value="NZ_BAAAPL010000001.1"/>
</dbReference>
<sequence>MNIALEPQSIISIDPTIHRHLTLAERLSLRLTLWLLERHLRRNAARERQHLRRHYEAQEARACRQRQIEALADWHLNAR</sequence>
<dbReference type="Proteomes" id="UP001501690">
    <property type="component" value="Unassembled WGS sequence"/>
</dbReference>
<evidence type="ECO:0000313" key="1">
    <source>
        <dbReference type="EMBL" id="GAA1691247.1"/>
    </source>
</evidence>
<organism evidence="1 2">
    <name type="scientific">Microbacterium sediminicola</name>
    <dbReference type="NCBI Taxonomy" id="415210"/>
    <lineage>
        <taxon>Bacteria</taxon>
        <taxon>Bacillati</taxon>
        <taxon>Actinomycetota</taxon>
        <taxon>Actinomycetes</taxon>
        <taxon>Micrococcales</taxon>
        <taxon>Microbacteriaceae</taxon>
        <taxon>Microbacterium</taxon>
    </lineage>
</organism>
<keyword evidence="2" id="KW-1185">Reference proteome</keyword>
<protein>
    <submittedName>
        <fullName evidence="1">Uncharacterized protein</fullName>
    </submittedName>
</protein>
<proteinExistence type="predicted"/>
<reference evidence="2" key="1">
    <citation type="journal article" date="2019" name="Int. J. Syst. Evol. Microbiol.">
        <title>The Global Catalogue of Microorganisms (GCM) 10K type strain sequencing project: providing services to taxonomists for standard genome sequencing and annotation.</title>
        <authorList>
            <consortium name="The Broad Institute Genomics Platform"/>
            <consortium name="The Broad Institute Genome Sequencing Center for Infectious Disease"/>
            <person name="Wu L."/>
            <person name="Ma J."/>
        </authorList>
    </citation>
    <scope>NUCLEOTIDE SEQUENCE [LARGE SCALE GENOMIC DNA]</scope>
    <source>
        <strain evidence="2">JCM 15577</strain>
    </source>
</reference>
<comment type="caution">
    <text evidence="1">The sequence shown here is derived from an EMBL/GenBank/DDBJ whole genome shotgun (WGS) entry which is preliminary data.</text>
</comment>